<accession>A0A167V7H2</accession>
<organism evidence="1">
    <name type="scientific">Penicillium chrysogenum</name>
    <name type="common">Penicillium notatum</name>
    <dbReference type="NCBI Taxonomy" id="5076"/>
    <lineage>
        <taxon>Eukaryota</taxon>
        <taxon>Fungi</taxon>
        <taxon>Dikarya</taxon>
        <taxon>Ascomycota</taxon>
        <taxon>Pezizomycotina</taxon>
        <taxon>Eurotiomycetes</taxon>
        <taxon>Eurotiomycetidae</taxon>
        <taxon>Eurotiales</taxon>
        <taxon>Aspergillaceae</taxon>
        <taxon>Penicillium</taxon>
        <taxon>Penicillium chrysogenum species complex</taxon>
    </lineage>
</organism>
<protein>
    <submittedName>
        <fullName evidence="1">Uncharacterized protein</fullName>
    </submittedName>
</protein>
<evidence type="ECO:0000313" key="1">
    <source>
        <dbReference type="EMBL" id="KZN90105.1"/>
    </source>
</evidence>
<proteinExistence type="predicted"/>
<sequence length="221" mass="25119">MNSSNSYDEEPITPLTLPGALVDCHRQETILLSAEKLRVSSVPGVYIAARFPEDAVVIVKELEENKYIISPNSPALLFECQTLYNTRGLDFSLAQVYVAMMKMSRKHTLEGQIGDWLRFMMRKCLCSTELNRGDEGPFIRVALALQRRVKVRLHKNQIYDFSRYDISISEVVLETFLPRHARPESSCSAELWFVEFSLSDFSSSVSKEATISELASSFSYI</sequence>
<name>A0A167V7H2_PENCH</name>
<reference evidence="1" key="1">
    <citation type="journal article" date="2014" name="Genome Announc.">
        <title>Complete sequencing and chromosome-scale genome assembly of the industrial progenitor strain P2niaD18 from the penicillin producer Penicillium chrysogenum.</title>
        <authorList>
            <person name="Specht T."/>
            <person name="Dahlmann T.A."/>
            <person name="Zadra I."/>
            <person name="Kurnsteiner H."/>
            <person name="Kuck U."/>
        </authorList>
    </citation>
    <scope>NUCLEOTIDE SEQUENCE [LARGE SCALE GENOMIC DNA]</scope>
    <source>
        <strain evidence="1">P2niaD18</strain>
    </source>
</reference>
<dbReference type="AlphaFoldDB" id="A0A167V7H2"/>
<dbReference type="Proteomes" id="UP000076449">
    <property type="component" value="Chromosome I"/>
</dbReference>
<gene>
    <name evidence="1" type="ORF">EN45_002160</name>
</gene>
<dbReference type="EMBL" id="CM002798">
    <property type="protein sequence ID" value="KZN90105.1"/>
    <property type="molecule type" value="Genomic_DNA"/>
</dbReference>